<feature type="region of interest" description="Disordered" evidence="1">
    <location>
        <begin position="284"/>
        <end position="303"/>
    </location>
</feature>
<protein>
    <submittedName>
        <fullName evidence="3">Oxygenase MpaB family protein</fullName>
        <ecNumber evidence="3">1.-.-.-</ecNumber>
    </submittedName>
</protein>
<dbReference type="RefSeq" id="WP_378483610.1">
    <property type="nucleotide sequence ID" value="NZ_JBHUFB010000003.1"/>
</dbReference>
<gene>
    <name evidence="3" type="ORF">ACFSJG_02400</name>
</gene>
<name>A0ABW4P001_9NOCA</name>
<evidence type="ECO:0000259" key="2">
    <source>
        <dbReference type="Pfam" id="PF09995"/>
    </source>
</evidence>
<dbReference type="PANTHER" id="PTHR36124">
    <property type="match status" value="1"/>
</dbReference>
<dbReference type="Pfam" id="PF09995">
    <property type="entry name" value="MPAB_Lcp_cat"/>
    <property type="match status" value="1"/>
</dbReference>
<sequence length="303" mass="34473">MSKRNPNIGLDPETRYVEIYRNLSTYEFPWDINQSLSFALFRTYAVPSIGRLLDETGAFTQDTQKRYDDTSILLELPLLDGFDSRNGKDALRRINQMHRMYDISNEDFLYVLSTFVVVPARWIEKFGWRQLTAAELRASVRYYQTLGKHMGIKNIPETFEGFEALMDDYEVEHFAFDPGARRVADSTLALLASFYPSFAKPVIELFSRSLMDQPLLDAFRYRDPGPLARRLSEGALKVRARIVAVLPPRRTPLHVHDMPRIKSYPNGFEIAKMGTFTPGCPVRHTGTELAAAGEPTPAGDPAN</sequence>
<evidence type="ECO:0000256" key="1">
    <source>
        <dbReference type="SAM" id="MobiDB-lite"/>
    </source>
</evidence>
<dbReference type="EMBL" id="JBHUFB010000003">
    <property type="protein sequence ID" value="MFD1811054.1"/>
    <property type="molecule type" value="Genomic_DNA"/>
</dbReference>
<reference evidence="4" key="1">
    <citation type="journal article" date="2019" name="Int. J. Syst. Evol. Microbiol.">
        <title>The Global Catalogue of Microorganisms (GCM) 10K type strain sequencing project: providing services to taxonomists for standard genome sequencing and annotation.</title>
        <authorList>
            <consortium name="The Broad Institute Genomics Platform"/>
            <consortium name="The Broad Institute Genome Sequencing Center for Infectious Disease"/>
            <person name="Wu L."/>
            <person name="Ma J."/>
        </authorList>
    </citation>
    <scope>NUCLEOTIDE SEQUENCE [LARGE SCALE GENOMIC DNA]</scope>
    <source>
        <strain evidence="4">DT72</strain>
    </source>
</reference>
<evidence type="ECO:0000313" key="3">
    <source>
        <dbReference type="EMBL" id="MFD1811054.1"/>
    </source>
</evidence>
<dbReference type="GO" id="GO:0016491">
    <property type="term" value="F:oxidoreductase activity"/>
    <property type="evidence" value="ECO:0007669"/>
    <property type="project" value="UniProtKB-KW"/>
</dbReference>
<evidence type="ECO:0000313" key="4">
    <source>
        <dbReference type="Proteomes" id="UP001597286"/>
    </source>
</evidence>
<dbReference type="EC" id="1.-.-.-" evidence="3"/>
<dbReference type="Proteomes" id="UP001597286">
    <property type="component" value="Unassembled WGS sequence"/>
</dbReference>
<organism evidence="3 4">
    <name type="scientific">Rhodococcus gannanensis</name>
    <dbReference type="NCBI Taxonomy" id="1960308"/>
    <lineage>
        <taxon>Bacteria</taxon>
        <taxon>Bacillati</taxon>
        <taxon>Actinomycetota</taxon>
        <taxon>Actinomycetes</taxon>
        <taxon>Mycobacteriales</taxon>
        <taxon>Nocardiaceae</taxon>
        <taxon>Rhodococcus</taxon>
    </lineage>
</organism>
<keyword evidence="4" id="KW-1185">Reference proteome</keyword>
<comment type="caution">
    <text evidence="3">The sequence shown here is derived from an EMBL/GenBank/DDBJ whole genome shotgun (WGS) entry which is preliminary data.</text>
</comment>
<accession>A0ABW4P001</accession>
<dbReference type="InterPro" id="IPR018713">
    <property type="entry name" value="MPAB/Lcp_cat_dom"/>
</dbReference>
<proteinExistence type="predicted"/>
<dbReference type="InterPro" id="IPR046366">
    <property type="entry name" value="MPAB"/>
</dbReference>
<dbReference type="PANTHER" id="PTHR36124:SF1">
    <property type="entry name" value="ER-BOUND OXYGENASE MPAB_MPAB'_RUBBER OXYGENASE CATALYTIC DOMAIN-CONTAINING PROTEIN"/>
    <property type="match status" value="1"/>
</dbReference>
<feature type="domain" description="ER-bound oxygenase mpaB/mpaB'/Rubber oxygenase catalytic" evidence="2">
    <location>
        <begin position="45"/>
        <end position="231"/>
    </location>
</feature>
<keyword evidence="3" id="KW-0560">Oxidoreductase</keyword>